<dbReference type="InterPro" id="IPR006750">
    <property type="entry name" value="YdcZ"/>
</dbReference>
<sequence>MIAPILMAVGAGVLIGLSRQVNGRLSLTKGALGASFWNHLVGFLALVLAALGLWMRAGGPLLPAGLGEVPAFAWAGGTLGVVFVASGSWLVSRLGAASTAMLVIAGQMVSGALIDTLRGAEGAPLRALGVAVILAGVALRSKG</sequence>
<feature type="transmembrane region" description="Helical" evidence="1">
    <location>
        <begin position="36"/>
        <end position="57"/>
    </location>
</feature>
<keyword evidence="1" id="KW-0472">Membrane</keyword>
<keyword evidence="1" id="KW-0812">Transmembrane</keyword>
<name>A0ABW0SDE0_9RHOB</name>
<dbReference type="RefSeq" id="WP_209839636.1">
    <property type="nucleotide sequence ID" value="NZ_JAGGJP010000005.1"/>
</dbReference>
<gene>
    <name evidence="2" type="ORF">ACFPOC_11250</name>
</gene>
<dbReference type="PANTHER" id="PTHR34821:SF2">
    <property type="entry name" value="INNER MEMBRANE PROTEIN YDCZ"/>
    <property type="match status" value="1"/>
</dbReference>
<dbReference type="PANTHER" id="PTHR34821">
    <property type="entry name" value="INNER MEMBRANE PROTEIN YDCZ"/>
    <property type="match status" value="1"/>
</dbReference>
<keyword evidence="3" id="KW-1185">Reference proteome</keyword>
<organism evidence="2 3">
    <name type="scientific">Rubellimicrobium aerolatum</name>
    <dbReference type="NCBI Taxonomy" id="490979"/>
    <lineage>
        <taxon>Bacteria</taxon>
        <taxon>Pseudomonadati</taxon>
        <taxon>Pseudomonadota</taxon>
        <taxon>Alphaproteobacteria</taxon>
        <taxon>Rhodobacterales</taxon>
        <taxon>Roseobacteraceae</taxon>
        <taxon>Rubellimicrobium</taxon>
    </lineage>
</organism>
<feature type="transmembrane region" description="Helical" evidence="1">
    <location>
        <begin position="69"/>
        <end position="90"/>
    </location>
</feature>
<evidence type="ECO:0000313" key="2">
    <source>
        <dbReference type="EMBL" id="MFC5566987.1"/>
    </source>
</evidence>
<protein>
    <submittedName>
        <fullName evidence="2">DMT family transporter</fullName>
    </submittedName>
</protein>
<accession>A0ABW0SDE0</accession>
<dbReference type="EMBL" id="JBHSNA010000009">
    <property type="protein sequence ID" value="MFC5566987.1"/>
    <property type="molecule type" value="Genomic_DNA"/>
</dbReference>
<keyword evidence="1" id="KW-1133">Transmembrane helix</keyword>
<proteinExistence type="predicted"/>
<evidence type="ECO:0000256" key="1">
    <source>
        <dbReference type="SAM" id="Phobius"/>
    </source>
</evidence>
<reference evidence="3" key="1">
    <citation type="journal article" date="2019" name="Int. J. Syst. Evol. Microbiol.">
        <title>The Global Catalogue of Microorganisms (GCM) 10K type strain sequencing project: providing services to taxonomists for standard genome sequencing and annotation.</title>
        <authorList>
            <consortium name="The Broad Institute Genomics Platform"/>
            <consortium name="The Broad Institute Genome Sequencing Center for Infectious Disease"/>
            <person name="Wu L."/>
            <person name="Ma J."/>
        </authorList>
    </citation>
    <scope>NUCLEOTIDE SEQUENCE [LARGE SCALE GENOMIC DNA]</scope>
    <source>
        <strain evidence="3">KACC 11588</strain>
    </source>
</reference>
<dbReference type="Pfam" id="PF04657">
    <property type="entry name" value="DMT_YdcZ"/>
    <property type="match status" value="1"/>
</dbReference>
<comment type="caution">
    <text evidence="2">The sequence shown here is derived from an EMBL/GenBank/DDBJ whole genome shotgun (WGS) entry which is preliminary data.</text>
</comment>
<dbReference type="Proteomes" id="UP001596056">
    <property type="component" value="Unassembled WGS sequence"/>
</dbReference>
<evidence type="ECO:0000313" key="3">
    <source>
        <dbReference type="Proteomes" id="UP001596056"/>
    </source>
</evidence>